<evidence type="ECO:0000256" key="1">
    <source>
        <dbReference type="ARBA" id="ARBA00004651"/>
    </source>
</evidence>
<comment type="subcellular location">
    <subcellularLocation>
        <location evidence="1">Cell membrane</location>
        <topology evidence="1">Multi-pass membrane protein</topology>
    </subcellularLocation>
</comment>
<evidence type="ECO:0000256" key="10">
    <source>
        <dbReference type="ARBA" id="ARBA00023125"/>
    </source>
</evidence>
<dbReference type="Pfam" id="PF17854">
    <property type="entry name" value="FtsK_alpha"/>
    <property type="match status" value="1"/>
</dbReference>
<comment type="function">
    <text evidence="13">Essential cell division protein that coordinates cell division and chromosome segregation. The N-terminus is involved in assembly of the cell-division machinery. The C-terminus functions as a DNA motor that moves dsDNA in an ATP-dependent manner towards the dif recombination site, which is located within the replication terminus region. Required for activation of the Xer recombinase, allowing activation of chromosome unlinking by recombination.</text>
</comment>
<dbReference type="InterPro" id="IPR041027">
    <property type="entry name" value="FtsK_alpha"/>
</dbReference>
<feature type="compositionally biased region" description="Acidic residues" evidence="15">
    <location>
        <begin position="113"/>
        <end position="125"/>
    </location>
</feature>
<keyword evidence="6 14" id="KW-0547">Nucleotide-binding</keyword>
<feature type="compositionally biased region" description="Low complexity" evidence="15">
    <location>
        <begin position="26"/>
        <end position="42"/>
    </location>
</feature>
<evidence type="ECO:0000313" key="18">
    <source>
        <dbReference type="EMBL" id="ART21079.1"/>
    </source>
</evidence>
<dbReference type="InterPro" id="IPR036388">
    <property type="entry name" value="WH-like_DNA-bd_sf"/>
</dbReference>
<feature type="transmembrane region" description="Helical" evidence="16">
    <location>
        <begin position="186"/>
        <end position="214"/>
    </location>
</feature>
<dbReference type="FunFam" id="3.40.50.300:FF:000209">
    <property type="entry name" value="Cell division protein FtsK"/>
    <property type="match status" value="1"/>
</dbReference>
<feature type="compositionally biased region" description="Polar residues" evidence="15">
    <location>
        <begin position="45"/>
        <end position="63"/>
    </location>
</feature>
<keyword evidence="12" id="KW-0131">Cell cycle</keyword>
<evidence type="ECO:0000256" key="12">
    <source>
        <dbReference type="ARBA" id="ARBA00023306"/>
    </source>
</evidence>
<evidence type="ECO:0000256" key="7">
    <source>
        <dbReference type="ARBA" id="ARBA00022829"/>
    </source>
</evidence>
<organism evidence="18 19">
    <name type="scientific">Corynebacterium striatum</name>
    <dbReference type="NCBI Taxonomy" id="43770"/>
    <lineage>
        <taxon>Bacteria</taxon>
        <taxon>Bacillati</taxon>
        <taxon>Actinomycetota</taxon>
        <taxon>Actinomycetes</taxon>
        <taxon>Mycobacteriales</taxon>
        <taxon>Corynebacteriaceae</taxon>
        <taxon>Corynebacterium</taxon>
    </lineage>
</organism>
<dbReference type="InterPro" id="IPR025199">
    <property type="entry name" value="FtsK_4TM"/>
</dbReference>
<feature type="transmembrane region" description="Helical" evidence="16">
    <location>
        <begin position="255"/>
        <end position="274"/>
    </location>
</feature>
<dbReference type="Pfam" id="PF01580">
    <property type="entry name" value="FtsK_SpoIIIE"/>
    <property type="match status" value="1"/>
</dbReference>
<dbReference type="Pfam" id="PF13491">
    <property type="entry name" value="FtsK_4TM"/>
    <property type="match status" value="1"/>
</dbReference>
<feature type="domain" description="FtsK" evidence="17">
    <location>
        <begin position="747"/>
        <end position="960"/>
    </location>
</feature>
<evidence type="ECO:0000256" key="14">
    <source>
        <dbReference type="PROSITE-ProRule" id="PRU00289"/>
    </source>
</evidence>
<proteinExistence type="inferred from homology"/>
<dbReference type="KEGG" id="cstr:CBE89_05855"/>
<evidence type="ECO:0000256" key="6">
    <source>
        <dbReference type="ARBA" id="ARBA00022741"/>
    </source>
</evidence>
<evidence type="ECO:0000256" key="13">
    <source>
        <dbReference type="ARBA" id="ARBA00024986"/>
    </source>
</evidence>
<accession>A0A2Z2IXR0</accession>
<evidence type="ECO:0000256" key="11">
    <source>
        <dbReference type="ARBA" id="ARBA00023136"/>
    </source>
</evidence>
<evidence type="ECO:0000256" key="9">
    <source>
        <dbReference type="ARBA" id="ARBA00022989"/>
    </source>
</evidence>
<gene>
    <name evidence="18" type="ORF">CBE89_05855</name>
</gene>
<dbReference type="GO" id="GO:0007059">
    <property type="term" value="P:chromosome segregation"/>
    <property type="evidence" value="ECO:0007669"/>
    <property type="project" value="UniProtKB-KW"/>
</dbReference>
<keyword evidence="4 18" id="KW-0132">Cell division</keyword>
<keyword evidence="10" id="KW-0238">DNA-binding</keyword>
<dbReference type="CDD" id="cd01127">
    <property type="entry name" value="TrwB_TraG_TraD_VirD4"/>
    <property type="match status" value="1"/>
</dbReference>
<feature type="region of interest" description="Disordered" evidence="15">
    <location>
        <begin position="381"/>
        <end position="416"/>
    </location>
</feature>
<feature type="region of interest" description="Disordered" evidence="15">
    <location>
        <begin position="92"/>
        <end position="169"/>
    </location>
</feature>
<dbReference type="GO" id="GO:0051301">
    <property type="term" value="P:cell division"/>
    <property type="evidence" value="ECO:0007669"/>
    <property type="project" value="UniProtKB-KW"/>
</dbReference>
<dbReference type="InterPro" id="IPR036390">
    <property type="entry name" value="WH_DNA-bd_sf"/>
</dbReference>
<evidence type="ECO:0000256" key="8">
    <source>
        <dbReference type="ARBA" id="ARBA00022840"/>
    </source>
</evidence>
<keyword evidence="8 14" id="KW-0067">ATP-binding</keyword>
<dbReference type="GO" id="GO:0005886">
    <property type="term" value="C:plasma membrane"/>
    <property type="evidence" value="ECO:0007669"/>
    <property type="project" value="UniProtKB-SubCell"/>
</dbReference>
<dbReference type="Gene3D" id="3.40.50.300">
    <property type="entry name" value="P-loop containing nucleotide triphosphate hydrolases"/>
    <property type="match status" value="1"/>
</dbReference>
<feature type="compositionally biased region" description="Basic and acidic residues" evidence="15">
    <location>
        <begin position="381"/>
        <end position="391"/>
    </location>
</feature>
<dbReference type="Gene3D" id="1.10.10.10">
    <property type="entry name" value="Winged helix-like DNA-binding domain superfamily/Winged helix DNA-binding domain"/>
    <property type="match status" value="1"/>
</dbReference>
<feature type="binding site" evidence="14">
    <location>
        <begin position="777"/>
        <end position="784"/>
    </location>
    <ligand>
        <name>ATP</name>
        <dbReference type="ChEBI" id="CHEBI:30616"/>
    </ligand>
</feature>
<evidence type="ECO:0000256" key="3">
    <source>
        <dbReference type="ARBA" id="ARBA00022475"/>
    </source>
</evidence>
<dbReference type="InterPro" id="IPR002543">
    <property type="entry name" value="FtsK_dom"/>
</dbReference>
<feature type="compositionally biased region" description="Basic residues" evidence="15">
    <location>
        <begin position="133"/>
        <end position="147"/>
    </location>
</feature>
<dbReference type="PANTHER" id="PTHR22683:SF41">
    <property type="entry name" value="DNA TRANSLOCASE FTSK"/>
    <property type="match status" value="1"/>
</dbReference>
<dbReference type="Proteomes" id="UP000250197">
    <property type="component" value="Chromosome"/>
</dbReference>
<keyword evidence="3" id="KW-1003">Cell membrane</keyword>
<feature type="transmembrane region" description="Helical" evidence="16">
    <location>
        <begin position="305"/>
        <end position="323"/>
    </location>
</feature>
<dbReference type="GO" id="GO:0003677">
    <property type="term" value="F:DNA binding"/>
    <property type="evidence" value="ECO:0007669"/>
    <property type="project" value="UniProtKB-KW"/>
</dbReference>
<feature type="compositionally biased region" description="Basic residues" evidence="15">
    <location>
        <begin position="396"/>
        <end position="405"/>
    </location>
</feature>
<evidence type="ECO:0000313" key="19">
    <source>
        <dbReference type="Proteomes" id="UP000250197"/>
    </source>
</evidence>
<dbReference type="RefSeq" id="WP_086891192.1">
    <property type="nucleotide sequence ID" value="NZ_CP021252.1"/>
</dbReference>
<dbReference type="Gene3D" id="3.30.980.40">
    <property type="match status" value="1"/>
</dbReference>
<feature type="compositionally biased region" description="Low complexity" evidence="15">
    <location>
        <begin position="428"/>
        <end position="448"/>
    </location>
</feature>
<keyword evidence="11 16" id="KW-0472">Membrane</keyword>
<dbReference type="Pfam" id="PF09397">
    <property type="entry name" value="FtsK_gamma"/>
    <property type="match status" value="1"/>
</dbReference>
<keyword evidence="9 16" id="KW-1133">Transmembrane helix</keyword>
<comment type="similarity">
    <text evidence="2">Belongs to the FtsK/SpoIIIE/SftA family.</text>
</comment>
<feature type="compositionally biased region" description="Polar residues" evidence="15">
    <location>
        <begin position="1146"/>
        <end position="1158"/>
    </location>
</feature>
<feature type="region of interest" description="Disordered" evidence="15">
    <location>
        <begin position="1"/>
        <end position="68"/>
    </location>
</feature>
<keyword evidence="7" id="KW-0159">Chromosome partition</keyword>
<dbReference type="InterPro" id="IPR027417">
    <property type="entry name" value="P-loop_NTPase"/>
</dbReference>
<feature type="transmembrane region" description="Helical" evidence="16">
    <location>
        <begin position="220"/>
        <end position="243"/>
    </location>
</feature>
<dbReference type="SUPFAM" id="SSF52540">
    <property type="entry name" value="P-loop containing nucleoside triphosphate hydrolases"/>
    <property type="match status" value="1"/>
</dbReference>
<sequence length="1158" mass="122304">MSVKNAPSRASHRGRSSKGSARPANRSRPTGRTGTGKSSSRGNSEHLTLTSANRAAETSSERTGSAFRAVGRGLSAAFGATARGMGDMARGVGRGMNNLRPSDGGADDRDIYGDYDTEDYDDVREPEEISTRGKTKKSKVTRAKNNGKGRGEDAANSPETALDRSVDPEGRVVRQERTIQISNPDAVALTLIGIAIVLACAVWFDIVGVIGAYLTNAVRYVIGAGAYVLPVALVALAMALMMGVSGVAGHLKPRVVGGTALIIVCMLGLIHIFAGLPALSWSNNAAGDAGGAIGFAVGQLLEAAFSAYVAVPLLFLLIIYGALNVTGITLREAFDYISAVFNDLMAGLRERKDGRYEDYAEELHDDAYGHVNDDIEDIAEGRERAPREERQVQQPRRARRQRPRRLSTPLDNYPADASATVSFDSAQAPMQDADADAAATAARAEQSALLDDAGQPTEVISQPATPAHPVQHGRPEFNSATPRSVDDTDEIPVVRDQEPATEPTTVLPASPRSATPRRISQASAGAAGAAIGGAAGAAAGAAVGAAAGSASPSAALDSAADVVSSAHAEAVRLFQQRSGRDAATGKSVEEPAPQTQQSAPQVQPAQAASAASAPAPAPGVAGESDYDVPTTDLLTAGKPAKARTEANDRIIEAITDVFEEFKVDAQVTGFSRGPTVTRYEIELGPGVKVSKITNLQSNLAYAVATDNLRLLTPIPGKSAVGIEVPNADREMVRLRDVLDSPAIAGSDDPMLIGLGKDIEGEYSSFSVKKMPHLLVAGATGSGKSAFVNSMLVSLLTRATPEEVRLILVDPKMVELTPYEGIPHLITPIITQPKKAAAALQWLVEEMEQRYMDMQSARVRKIEDYNRKVISGEHQAPAGSQREMRPYPYIVCVVDELADLMMTAPKEIEESIVRITQKARAAGIHLVLATQRPSVDVVTGLIKTNVPSRLAFATSSLTDSRVILDQGGAEKLIGMGDGLFIPQGGRPVRMQGAFVSDEEVQAVVDAAKAQGQPNYTEGVTEEKKSEAKKEIDEDIGKDMDDLLEAVELVVTSQLGSTSMLQRKLRIGFAKAGRLMDLMESRGVVGPSEGSKAREVLVKPEELDTIIWMIKGADPAEAPKEIQDEMAQSAGGGDAALDDAESSDDTRTVQATYNPSSGAF</sequence>
<reference evidence="18 19" key="1">
    <citation type="submission" date="2017-05" db="EMBL/GenBank/DDBJ databases">
        <title>Complete genome sequence of Corynebacterium striatum KC-Na-1 isolated from Neophocaena asiaeorientalis in Korea.</title>
        <authorList>
            <person name="Kim J.H."/>
            <person name="Lee K."/>
        </authorList>
    </citation>
    <scope>NUCLEOTIDE SEQUENCE [LARGE SCALE GENOMIC DNA]</scope>
    <source>
        <strain evidence="18 19">KC-Na-01</strain>
    </source>
</reference>
<evidence type="ECO:0000256" key="2">
    <source>
        <dbReference type="ARBA" id="ARBA00006474"/>
    </source>
</evidence>
<dbReference type="SUPFAM" id="SSF46785">
    <property type="entry name" value="Winged helix' DNA-binding domain"/>
    <property type="match status" value="1"/>
</dbReference>
<evidence type="ECO:0000256" key="4">
    <source>
        <dbReference type="ARBA" id="ARBA00022618"/>
    </source>
</evidence>
<feature type="region of interest" description="Disordered" evidence="15">
    <location>
        <begin position="428"/>
        <end position="521"/>
    </location>
</feature>
<evidence type="ECO:0000256" key="15">
    <source>
        <dbReference type="SAM" id="MobiDB-lite"/>
    </source>
</evidence>
<dbReference type="InterPro" id="IPR018541">
    <property type="entry name" value="Ftsk_gamma"/>
</dbReference>
<dbReference type="AlphaFoldDB" id="A0A2Z2IXR0"/>
<dbReference type="PANTHER" id="PTHR22683">
    <property type="entry name" value="SPORULATION PROTEIN RELATED"/>
    <property type="match status" value="1"/>
</dbReference>
<evidence type="ECO:0000256" key="5">
    <source>
        <dbReference type="ARBA" id="ARBA00022692"/>
    </source>
</evidence>
<keyword evidence="5 16" id="KW-0812">Transmembrane</keyword>
<dbReference type="GO" id="GO:0005524">
    <property type="term" value="F:ATP binding"/>
    <property type="evidence" value="ECO:0007669"/>
    <property type="project" value="UniProtKB-UniRule"/>
</dbReference>
<feature type="region of interest" description="Disordered" evidence="15">
    <location>
        <begin position="577"/>
        <end position="631"/>
    </location>
</feature>
<evidence type="ECO:0000259" key="17">
    <source>
        <dbReference type="PROSITE" id="PS50901"/>
    </source>
</evidence>
<feature type="region of interest" description="Disordered" evidence="15">
    <location>
        <begin position="1115"/>
        <end position="1158"/>
    </location>
</feature>
<name>A0A2Z2IXR0_CORST</name>
<protein>
    <submittedName>
        <fullName evidence="18">Cell division protein FtsK</fullName>
    </submittedName>
</protein>
<dbReference type="EMBL" id="CP021252">
    <property type="protein sequence ID" value="ART21079.1"/>
    <property type="molecule type" value="Genomic_DNA"/>
</dbReference>
<dbReference type="InterPro" id="IPR050206">
    <property type="entry name" value="FtsK/SpoIIIE/SftA"/>
</dbReference>
<dbReference type="SMART" id="SM00843">
    <property type="entry name" value="Ftsk_gamma"/>
    <property type="match status" value="1"/>
</dbReference>
<feature type="compositionally biased region" description="Low complexity" evidence="15">
    <location>
        <begin position="591"/>
        <end position="614"/>
    </location>
</feature>
<dbReference type="PROSITE" id="PS50901">
    <property type="entry name" value="FTSK"/>
    <property type="match status" value="1"/>
</dbReference>
<evidence type="ECO:0000256" key="16">
    <source>
        <dbReference type="SAM" id="Phobius"/>
    </source>
</evidence>